<dbReference type="InterPro" id="IPR050733">
    <property type="entry name" value="Vitellogenin/Apolipophorin"/>
</dbReference>
<evidence type="ECO:0000256" key="3">
    <source>
        <dbReference type="ARBA" id="ARBA00022729"/>
    </source>
</evidence>
<reference evidence="13" key="1">
    <citation type="journal article" date="1997" name="Insect Biochem. Mol. Biol.">
        <title>Cloning of cDNA for vitellogenin of the parasitoid wasp, Pimpla nipponica (Hymenoptera: Apocrita: Ichneumonidae): vitellogenin primary structure and evolutionary considerations.</title>
        <authorList>
            <person name="Nose Y."/>
            <person name="Lee J.M."/>
            <person name="Ueno T."/>
            <person name="Hatakeyama M."/>
            <person name="Oishi K."/>
        </authorList>
    </citation>
    <scope>NUCLEOTIDE SEQUENCE</scope>
</reference>
<proteinExistence type="evidence at transcript level"/>
<dbReference type="InterPro" id="IPR015816">
    <property type="entry name" value="Vitellinogen_b-sht_N"/>
</dbReference>
<comment type="subcellular location">
    <subcellularLocation>
        <location evidence="1">Secreted</location>
    </subcellularLocation>
</comment>
<dbReference type="InterPro" id="IPR001747">
    <property type="entry name" value="Vitellogenin_N"/>
</dbReference>
<keyword evidence="2" id="KW-0964">Secreted</keyword>
<protein>
    <submittedName>
        <fullName evidence="13">Vitellogenin</fullName>
    </submittedName>
</protein>
<feature type="signal peptide" evidence="10">
    <location>
        <begin position="1"/>
        <end position="16"/>
    </location>
</feature>
<keyword evidence="5" id="KW-1015">Disulfide bond</keyword>
<comment type="function">
    <text evidence="7">Precursor of the egg-yolk proteins that are sources of nutrients during embryonic development.</text>
</comment>
<evidence type="ECO:0000256" key="4">
    <source>
        <dbReference type="ARBA" id="ARBA00022761"/>
    </source>
</evidence>
<dbReference type="SMART" id="SM00216">
    <property type="entry name" value="VWD"/>
    <property type="match status" value="1"/>
</dbReference>
<dbReference type="Gene3D" id="2.30.230.10">
    <property type="entry name" value="Lipovitellin, beta-sheet shell regions, chain A"/>
    <property type="match status" value="1"/>
</dbReference>
<dbReference type="SUPFAM" id="SSF56968">
    <property type="entry name" value="Lipovitellin-phosvitin complex, beta-sheet shell regions"/>
    <property type="match status" value="2"/>
</dbReference>
<keyword evidence="4" id="KW-0758">Storage protein</keyword>
<gene>
    <name evidence="13" type="primary">Vg</name>
</gene>
<dbReference type="Pfam" id="PF01347">
    <property type="entry name" value="Vitellogenin_N"/>
    <property type="match status" value="1"/>
</dbReference>
<dbReference type="Gene3D" id="2.20.80.10">
    <property type="entry name" value="Lipovitellin-phosvitin complex, chain A, domain 4"/>
    <property type="match status" value="1"/>
</dbReference>
<dbReference type="InterPro" id="IPR001846">
    <property type="entry name" value="VWF_type-D"/>
</dbReference>
<dbReference type="PIR" id="T30940">
    <property type="entry name" value="T30940"/>
</dbReference>
<feature type="domain" description="Vitellogenin" evidence="11">
    <location>
        <begin position="22"/>
        <end position="814"/>
    </location>
</feature>
<feature type="compositionally biased region" description="Basic and acidic residues" evidence="9">
    <location>
        <begin position="1706"/>
        <end position="1721"/>
    </location>
</feature>
<feature type="compositionally biased region" description="Low complexity" evidence="9">
    <location>
        <begin position="373"/>
        <end position="382"/>
    </location>
</feature>
<dbReference type="PANTHER" id="PTHR23345:SF15">
    <property type="entry name" value="VITELLOGENIN 1-RELATED"/>
    <property type="match status" value="1"/>
</dbReference>
<evidence type="ECO:0000256" key="2">
    <source>
        <dbReference type="ARBA" id="ARBA00022525"/>
    </source>
</evidence>
<dbReference type="SMART" id="SM00638">
    <property type="entry name" value="LPD_N"/>
    <property type="match status" value="1"/>
</dbReference>
<dbReference type="Pfam" id="PF09172">
    <property type="entry name" value="Vit_open_b-sht"/>
    <property type="match status" value="1"/>
</dbReference>
<evidence type="ECO:0000259" key="12">
    <source>
        <dbReference type="PROSITE" id="PS51233"/>
    </source>
</evidence>
<dbReference type="Pfam" id="PF00094">
    <property type="entry name" value="VWD"/>
    <property type="match status" value="1"/>
</dbReference>
<feature type="region of interest" description="Disordered" evidence="9">
    <location>
        <begin position="332"/>
        <end position="392"/>
    </location>
</feature>
<dbReference type="Gene3D" id="1.25.10.20">
    <property type="entry name" value="Vitellinogen, superhelical"/>
    <property type="match status" value="1"/>
</dbReference>
<dbReference type="FunFam" id="2.30.230.10:FF:000008">
    <property type="entry name" value="Vitellogenin-like Protein"/>
    <property type="match status" value="1"/>
</dbReference>
<dbReference type="GO" id="GO:0005319">
    <property type="term" value="F:lipid transporter activity"/>
    <property type="evidence" value="ECO:0007669"/>
    <property type="project" value="InterPro"/>
</dbReference>
<dbReference type="SMART" id="SM01169">
    <property type="entry name" value="DUF1943"/>
    <property type="match status" value="1"/>
</dbReference>
<dbReference type="FunFam" id="1.25.10.20:FF:000003">
    <property type="entry name" value="Vitellogenin C"/>
    <property type="match status" value="1"/>
</dbReference>
<feature type="compositionally biased region" description="Basic and acidic residues" evidence="9">
    <location>
        <begin position="334"/>
        <end position="353"/>
    </location>
</feature>
<evidence type="ECO:0000256" key="7">
    <source>
        <dbReference type="ARBA" id="ARBA00056913"/>
    </source>
</evidence>
<feature type="compositionally biased region" description="Basic and acidic residues" evidence="9">
    <location>
        <begin position="1686"/>
        <end position="1695"/>
    </location>
</feature>
<dbReference type="PROSITE" id="PS51211">
    <property type="entry name" value="VITELLOGENIN"/>
    <property type="match status" value="1"/>
</dbReference>
<evidence type="ECO:0000259" key="11">
    <source>
        <dbReference type="PROSITE" id="PS51211"/>
    </source>
</evidence>
<dbReference type="GO" id="GO:0005576">
    <property type="term" value="C:extracellular region"/>
    <property type="evidence" value="ECO:0007669"/>
    <property type="project" value="UniProtKB-SubCell"/>
</dbReference>
<evidence type="ECO:0000256" key="9">
    <source>
        <dbReference type="SAM" id="MobiDB-lite"/>
    </source>
</evidence>
<evidence type="ECO:0000256" key="6">
    <source>
        <dbReference type="ARBA" id="ARBA00023180"/>
    </source>
</evidence>
<feature type="compositionally biased region" description="Polar residues" evidence="9">
    <location>
        <begin position="1696"/>
        <end position="1705"/>
    </location>
</feature>
<dbReference type="GO" id="GO:0045735">
    <property type="term" value="F:nutrient reservoir activity"/>
    <property type="evidence" value="ECO:0007669"/>
    <property type="project" value="UniProtKB-KW"/>
</dbReference>
<keyword evidence="3 10" id="KW-0732">Signal</keyword>
<feature type="domain" description="VWFD" evidence="12">
    <location>
        <begin position="1468"/>
        <end position="1659"/>
    </location>
</feature>
<evidence type="ECO:0000256" key="1">
    <source>
        <dbReference type="ARBA" id="ARBA00004613"/>
    </source>
</evidence>
<dbReference type="DisProt" id="DP02331"/>
<feature type="chain" id="PRO_5004157445" evidence="10">
    <location>
        <begin position="17"/>
        <end position="1807"/>
    </location>
</feature>
<evidence type="ECO:0000256" key="10">
    <source>
        <dbReference type="SAM" id="SignalP"/>
    </source>
</evidence>
<dbReference type="InterPro" id="IPR015819">
    <property type="entry name" value="Lipid_transp_b-sht_shell"/>
</dbReference>
<evidence type="ECO:0000313" key="13">
    <source>
        <dbReference type="EMBL" id="AAC32024.1"/>
    </source>
</evidence>
<dbReference type="PROSITE" id="PS51233">
    <property type="entry name" value="VWFD"/>
    <property type="match status" value="1"/>
</dbReference>
<evidence type="ECO:0000256" key="8">
    <source>
        <dbReference type="PROSITE-ProRule" id="PRU00557"/>
    </source>
</evidence>
<name>O17428_9HYME</name>
<dbReference type="PANTHER" id="PTHR23345">
    <property type="entry name" value="VITELLOGENIN-RELATED"/>
    <property type="match status" value="1"/>
</dbReference>
<dbReference type="SUPFAM" id="SSF48431">
    <property type="entry name" value="Lipovitellin-phosvitin complex, superhelical domain"/>
    <property type="match status" value="1"/>
</dbReference>
<feature type="region of interest" description="Disordered" evidence="9">
    <location>
        <begin position="1671"/>
        <end position="1721"/>
    </location>
</feature>
<keyword evidence="6" id="KW-0325">Glycoprotein</keyword>
<accession>O17428</accession>
<dbReference type="InterPro" id="IPR011030">
    <property type="entry name" value="Lipovitellin_superhlx_dom"/>
</dbReference>
<dbReference type="InterPro" id="IPR015255">
    <property type="entry name" value="Vitellinogen_open_b-sht"/>
</dbReference>
<evidence type="ECO:0000256" key="5">
    <source>
        <dbReference type="ARBA" id="ARBA00023157"/>
    </source>
</evidence>
<dbReference type="EMBL" id="AF026789">
    <property type="protein sequence ID" value="AAC32024.1"/>
    <property type="molecule type" value="mRNA"/>
</dbReference>
<sequence>MWCPLFLVLLAGAATAEHLQAWKTDTEYQYAVRGRTLSALHDVADQYSGIIMRALLTIQPKSDGTLEAKVTKARYAQIHTKLPGGWNSEIPDHKLEMKQFPMSEKVFEIKMKHGVVRDLIVDKDVPTWEVNVLKSIVSQLQVDTQGENLMASKYNQEPEDEGVTAMFKTMEDTVGGRCEVLYDINPLPEFVLQKRPELVPMPDIRGDGEIIDIVKTKNYSNCEQRSGYHFGIPGTNKWEPSSGASGNFLSRSSVSRVIVTGNLKSFTIQSSVSTNKVILSPNFHENRKGMVSSRVNVTLVKIGAPSTGDWSTPANPESTGNLVYNYNNPFAGVGEDRRASRPQDNRNSEEKVRSLYNLYRRNRINDNDDDSSASDSSKSAKSLESNEEQLYWQPKPTLNEAPAMAMLPFFIGNHGKSIHKTDEIEPITMAKTLASQIGSDFQDPNSITDEQTLEKFTLLVRIIRTMSTQQIAEAERDLYQSNNEIDPHDESQSVRRGTWAAFRDAVAQAGTAPALVTITLWIKQKKIRGVEAASVVGVLAKTARTPTREYIDVFFELATMPETIHEPFLNTTALFTFSELVRYSQMDNPSSHTRYPVHTFGRFSDKINPEVFRMYVPYLAEKLKTSIEKNENAKAHTYIVSLGNIAHPKILAVFEPYLEGKMPASTFQRLLMVISLNKLATLKPKLARGVFYRIYKNTGEAHQLRCAAVTALMSTNPPASMLQRMAEFTNEDHSKHVNAAVKSAIESASELETPQWQELAENARNAKPLLNKESYGFEYSKLYLTDFIEREMNVAYQAQASFISSDDSYVPEALFVKARAIFGGFTFPRTSAGAMVSSAKDLLSAFEDAFKGEKTSHKHSHVEFSPENVAKLLKIKSEPNEDVEGAFMLQSAYNNKFMSLDKNTLKNLPELSSKALKALKDGHHFNTARIESYEMTMSFPMESGFPFVYTMKVPSMLKLAGSVKGDSNEDSLDGHVHLRAVYSVQFQSKLGFVTPFEHQHYMAGINKNYQAYVPLRVNVNYEDSDKRVTLKIQPIEQNEKFKLWHHSVVPFTSRHDILKMSPVLKDKETQKIITEEVSKNEYNFGSDKHGVKFTVLAEADNDNSPLNFEDAKWERNPLTQLFHLFVEQPVYHKVDIFMQPSKSSEQSIILSTAFETLQDDTTKYDEDRSKHIKAEAPKVENKKLNDPQRRRKLLKEAAKGIAAADAFAVDIGLEYPGQAPVQAFATLAFASSEVDEKSRGLVYWRLTDAGNDFEFESCTSLEARSPRTSDFGKDMLDQPEFRSRKFDIDLRYGQTCEKGYKVEIQGSQEQTEKYRDTIKRLPTAIECIRAAKKGMKSLPACHDVSVKMTMLDKTRITIKYDKDSREMYQLFDDYLDSMSDADDDLKSSKKRLNAVKDDDKAYDDTVKIAVDLSPNDNNGRFSYESDFVKLEARDVPINGIGPLVNVHPDLETAERLDMDMSDEPVRQRICVLDSHSATTFDESTYPINLGKCWHVVMTTFPKTNKNSGSAEPIDEDMALSILVRDAGDKKKDIKVTLGDKELQFSHADSKNKVTLDGKKVDLSEKRSYRHKNGKDIDFEVLQRPDGTLGLVSSKYDIDAWYDGQRVQIKASGKYRSDIRGLCGNFDGEPDNDFTSPKDCVLLKPEEFAASYALTTKDCHGSALEHARKASQAVCSQKSPRPGNVVSDRDAGRKYSENSNWGYHSRQNSDDEQGKNDSSDHKRCNTLRTKVIEEEDQICFSLRPLPTCAEGCTANRTKPKVMPMHCMPKNIAAERMADRIKQGANPDFSQKSYTKKNGFDIPVGCHAA</sequence>
<comment type="caution">
    <text evidence="8">Lacks conserved residue(s) required for the propagation of feature annotation.</text>
</comment>
<organism evidence="13">
    <name type="scientific">Pimpla nipponica</name>
    <dbReference type="NCBI Taxonomy" id="67752"/>
    <lineage>
        <taxon>Eukaryota</taxon>
        <taxon>Metazoa</taxon>
        <taxon>Ecdysozoa</taxon>
        <taxon>Arthropoda</taxon>
        <taxon>Hexapoda</taxon>
        <taxon>Insecta</taxon>
        <taxon>Pterygota</taxon>
        <taxon>Neoptera</taxon>
        <taxon>Endopterygota</taxon>
        <taxon>Hymenoptera</taxon>
        <taxon>Apocrita</taxon>
        <taxon>Ichneumonoidea</taxon>
        <taxon>Ichneumonidae</taxon>
        <taxon>Pimplinae</taxon>
        <taxon>Pimplini</taxon>
        <taxon>Pimpla</taxon>
    </lineage>
</organism>